<dbReference type="EMBL" id="BASE01000063">
    <property type="protein sequence ID" value="GAM14619.1"/>
    <property type="molecule type" value="Genomic_DNA"/>
</dbReference>
<reference evidence="1 2" key="1">
    <citation type="submission" date="2013-06" db="EMBL/GenBank/DDBJ databases">
        <title>Whole genome shotgun sequence of Bacillus selenatarsenatis SF-1.</title>
        <authorList>
            <person name="Kuroda M."/>
            <person name="Sei K."/>
            <person name="Yamashita M."/>
            <person name="Ike M."/>
        </authorList>
    </citation>
    <scope>NUCLEOTIDE SEQUENCE [LARGE SCALE GENOMIC DNA]</scope>
    <source>
        <strain evidence="1 2">SF-1</strain>
    </source>
</reference>
<organism evidence="1 2">
    <name type="scientific">Mesobacillus selenatarsenatis (strain DSM 18680 / JCM 14380 / FERM P-15431 / SF-1)</name>
    <dbReference type="NCBI Taxonomy" id="1321606"/>
    <lineage>
        <taxon>Bacteria</taxon>
        <taxon>Bacillati</taxon>
        <taxon>Bacillota</taxon>
        <taxon>Bacilli</taxon>
        <taxon>Bacillales</taxon>
        <taxon>Bacillaceae</taxon>
        <taxon>Mesobacillus</taxon>
    </lineage>
</organism>
<dbReference type="STRING" id="1321606.SAMD00020551_2772"/>
<sequence>MLMEFVSYVLVTKGMKSFYMVINFLRTFACYGDDKGNPNT</sequence>
<keyword evidence="2" id="KW-1185">Reference proteome</keyword>
<dbReference type="AlphaFoldDB" id="A0A0A8X5R8"/>
<proteinExistence type="predicted"/>
<accession>A0A0A8X5R8</accession>
<name>A0A0A8X5R8_MESS1</name>
<comment type="caution">
    <text evidence="1">The sequence shown here is derived from an EMBL/GenBank/DDBJ whole genome shotgun (WGS) entry which is preliminary data.</text>
</comment>
<dbReference type="Proteomes" id="UP000031014">
    <property type="component" value="Unassembled WGS sequence"/>
</dbReference>
<protein>
    <submittedName>
        <fullName evidence="1">Uncharacterized protein</fullName>
    </submittedName>
</protein>
<evidence type="ECO:0000313" key="2">
    <source>
        <dbReference type="Proteomes" id="UP000031014"/>
    </source>
</evidence>
<gene>
    <name evidence="1" type="ORF">SAMD00020551_2772</name>
</gene>
<evidence type="ECO:0000313" key="1">
    <source>
        <dbReference type="EMBL" id="GAM14619.1"/>
    </source>
</evidence>